<keyword evidence="3" id="KW-1185">Reference proteome</keyword>
<feature type="compositionally biased region" description="Polar residues" evidence="1">
    <location>
        <begin position="228"/>
        <end position="240"/>
    </location>
</feature>
<reference evidence="2 3" key="1">
    <citation type="submission" date="2019-05" db="EMBL/GenBank/DDBJ databases">
        <title>Emergence of the Ug99 lineage of the wheat stem rust pathogen through somatic hybridization.</title>
        <authorList>
            <person name="Li F."/>
            <person name="Upadhyaya N.M."/>
            <person name="Sperschneider J."/>
            <person name="Matny O."/>
            <person name="Nguyen-Phuc H."/>
            <person name="Mago R."/>
            <person name="Raley C."/>
            <person name="Miller M.E."/>
            <person name="Silverstein K.A.T."/>
            <person name="Henningsen E."/>
            <person name="Hirsch C.D."/>
            <person name="Visser B."/>
            <person name="Pretorius Z.A."/>
            <person name="Steffenson B.J."/>
            <person name="Schwessinger B."/>
            <person name="Dodds P.N."/>
            <person name="Figueroa M."/>
        </authorList>
    </citation>
    <scope>NUCLEOTIDE SEQUENCE [LARGE SCALE GENOMIC DNA]</scope>
    <source>
        <strain evidence="2">21-0</strain>
    </source>
</reference>
<feature type="compositionally biased region" description="Polar residues" evidence="1">
    <location>
        <begin position="249"/>
        <end position="265"/>
    </location>
</feature>
<dbReference type="AlphaFoldDB" id="A0A5B0MJL4"/>
<dbReference type="OrthoDB" id="2514264at2759"/>
<feature type="region of interest" description="Disordered" evidence="1">
    <location>
        <begin position="141"/>
        <end position="196"/>
    </location>
</feature>
<sequence>MKDNQRSSGKRSKTDEKDGVYTGYEYSNKWTETFSLWTNNFRSFLITYRDIYKISEFDDWIVEHKSNVNEIIAADGFLTGFCYDMIVRANAFAYRVETDKGASVVDISVMRKEVRQKAWATTRKLDELDFTDNPYAQGGIKFGFDPKMGKPKLSKGHKSTSDINSHGVSSPQDRSGFRGGSSRNRGGYRGRNLGPNNYVDHYFDDRRHGCQNFGNDDNRSWGPKRSDSYNNNKFYNTASNQHDDRSPNAFRSNMGNQRASGLRSQSAKKETKEGKEM</sequence>
<evidence type="ECO:0000256" key="1">
    <source>
        <dbReference type="SAM" id="MobiDB-lite"/>
    </source>
</evidence>
<comment type="caution">
    <text evidence="2">The sequence shown here is derived from an EMBL/GenBank/DDBJ whole genome shotgun (WGS) entry which is preliminary data.</text>
</comment>
<name>A0A5B0MJL4_PUCGR</name>
<feature type="region of interest" description="Disordered" evidence="1">
    <location>
        <begin position="213"/>
        <end position="277"/>
    </location>
</feature>
<dbReference type="EMBL" id="VSWC01000145">
    <property type="protein sequence ID" value="KAA1076413.1"/>
    <property type="molecule type" value="Genomic_DNA"/>
</dbReference>
<dbReference type="Proteomes" id="UP000324748">
    <property type="component" value="Unassembled WGS sequence"/>
</dbReference>
<protein>
    <submittedName>
        <fullName evidence="2">Uncharacterized protein</fullName>
    </submittedName>
</protein>
<feature type="compositionally biased region" description="Basic residues" evidence="1">
    <location>
        <begin position="149"/>
        <end position="158"/>
    </location>
</feature>
<feature type="compositionally biased region" description="Polar residues" evidence="1">
    <location>
        <begin position="161"/>
        <end position="173"/>
    </location>
</feature>
<accession>A0A5B0MJL4</accession>
<feature type="compositionally biased region" description="Basic and acidic residues" evidence="1">
    <location>
        <begin position="267"/>
        <end position="277"/>
    </location>
</feature>
<evidence type="ECO:0000313" key="3">
    <source>
        <dbReference type="Proteomes" id="UP000324748"/>
    </source>
</evidence>
<feature type="compositionally biased region" description="Low complexity" evidence="1">
    <location>
        <begin position="180"/>
        <end position="196"/>
    </location>
</feature>
<feature type="compositionally biased region" description="Basic and acidic residues" evidence="1">
    <location>
        <begin position="216"/>
        <end position="227"/>
    </location>
</feature>
<organism evidence="2 3">
    <name type="scientific">Puccinia graminis f. sp. tritici</name>
    <dbReference type="NCBI Taxonomy" id="56615"/>
    <lineage>
        <taxon>Eukaryota</taxon>
        <taxon>Fungi</taxon>
        <taxon>Dikarya</taxon>
        <taxon>Basidiomycota</taxon>
        <taxon>Pucciniomycotina</taxon>
        <taxon>Pucciniomycetes</taxon>
        <taxon>Pucciniales</taxon>
        <taxon>Pucciniaceae</taxon>
        <taxon>Puccinia</taxon>
    </lineage>
</organism>
<evidence type="ECO:0000313" key="2">
    <source>
        <dbReference type="EMBL" id="KAA1076413.1"/>
    </source>
</evidence>
<gene>
    <name evidence="2" type="ORF">PGT21_006353</name>
</gene>
<proteinExistence type="predicted"/>